<reference evidence="1" key="1">
    <citation type="journal article" date="2019" name="Sci. Rep.">
        <title>Draft genome of Tanacetum cinerariifolium, the natural source of mosquito coil.</title>
        <authorList>
            <person name="Yamashiro T."/>
            <person name="Shiraishi A."/>
            <person name="Satake H."/>
            <person name="Nakayama K."/>
        </authorList>
    </citation>
    <scope>NUCLEOTIDE SEQUENCE</scope>
</reference>
<gene>
    <name evidence="1" type="ORF">Tci_023960</name>
</gene>
<protein>
    <submittedName>
        <fullName evidence="1">Putative reverse transcriptase domain-containing protein</fullName>
    </submittedName>
</protein>
<keyword evidence="1" id="KW-0808">Transferase</keyword>
<proteinExistence type="predicted"/>
<accession>A0A6L2KTP4</accession>
<keyword evidence="1" id="KW-0695">RNA-directed DNA polymerase</keyword>
<dbReference type="PANTHER" id="PTHR48462">
    <property type="entry name" value="PROTEIN, PUTATIVE-RELATED"/>
    <property type="match status" value="1"/>
</dbReference>
<evidence type="ECO:0000313" key="1">
    <source>
        <dbReference type="EMBL" id="GEU51982.1"/>
    </source>
</evidence>
<organism evidence="1">
    <name type="scientific">Tanacetum cinerariifolium</name>
    <name type="common">Dalmatian daisy</name>
    <name type="synonym">Chrysanthemum cinerariifolium</name>
    <dbReference type="NCBI Taxonomy" id="118510"/>
    <lineage>
        <taxon>Eukaryota</taxon>
        <taxon>Viridiplantae</taxon>
        <taxon>Streptophyta</taxon>
        <taxon>Embryophyta</taxon>
        <taxon>Tracheophyta</taxon>
        <taxon>Spermatophyta</taxon>
        <taxon>Magnoliopsida</taxon>
        <taxon>eudicotyledons</taxon>
        <taxon>Gunneridae</taxon>
        <taxon>Pentapetalae</taxon>
        <taxon>asterids</taxon>
        <taxon>campanulids</taxon>
        <taxon>Asterales</taxon>
        <taxon>Asteraceae</taxon>
        <taxon>Asteroideae</taxon>
        <taxon>Anthemideae</taxon>
        <taxon>Anthemidinae</taxon>
        <taxon>Tanacetum</taxon>
    </lineage>
</organism>
<name>A0A6L2KTP4_TANCI</name>
<keyword evidence="1" id="KW-0548">Nucleotidyltransferase</keyword>
<comment type="caution">
    <text evidence="1">The sequence shown here is derived from an EMBL/GenBank/DDBJ whole genome shotgun (WGS) entry which is preliminary data.</text>
</comment>
<dbReference type="GO" id="GO:0003964">
    <property type="term" value="F:RNA-directed DNA polymerase activity"/>
    <property type="evidence" value="ECO:0007669"/>
    <property type="project" value="UniProtKB-KW"/>
</dbReference>
<dbReference type="AlphaFoldDB" id="A0A6L2KTP4"/>
<dbReference type="PANTHER" id="PTHR48462:SF1">
    <property type="entry name" value="PROTEIN, PUTATIVE-RELATED"/>
    <property type="match status" value="1"/>
</dbReference>
<sequence length="701" mass="77960">MVIANSHGSWVTRIRGVYWAVHFGLLGDLCYPSQSGRDEQDYVADFNRLIVVAEAKIHGKEIDLEMLEAEGNDVGFMIRPKNRQERRSANRKSLQQSSILKSLATLGKYDGIPMLVKSILDGFVLGSFGKGGALEAKHPHKPPPSMPSITFSEPSLLAEIDNVFSCIKSFPKGTSYGRDAGRCLPILVEFVTSAPLTPLLKPDYKIRPIVVGTIWRRLVSKASRLYIGDTHIWSATGVQQGDPLGPPLFALILHPLLHKIKDSCKLLVHAWYLNDGTVIGDSEEVAKVLDIIKASGPEAVIGVKLLGGAVSRDVDFISGLAMRRAANVVDLMSLLPHLHDQPFFKDLQWRLASLPIRFGDLGLGLYLEELVSSYAFVASRAQSWVLQDHILRNSGICGMDDDYVSALACLCDTIPSFDFSSFTNKDIVPSKAQQTLENVLFSEMVRDVEVHFDITIRQKAVFKCLRAPHAKDFLLAILIDGLGQHMSPLEYRTILKYRLIIPLFPVDAICHVCRKACLDSFKEHAVHYKELPRFKHRHDMVKDVLFDICRHVGISSKNKAPVNFLTNPSDRRSTLKPADVLVFRWVGEKHTCVDLTRFSPLVGLSGRGFTAVRATLKAASCKVTKHENACTENQHVFIPFAVDTCGFLAAEAVELLSRVQRVMHNNVMKPRFMNVVFKCIGYAIQKGLAAQLVARLPSTTM</sequence>
<dbReference type="EMBL" id="BKCJ010002949">
    <property type="protein sequence ID" value="GEU51982.1"/>
    <property type="molecule type" value="Genomic_DNA"/>
</dbReference>